<dbReference type="Proteomes" id="UP001564408">
    <property type="component" value="Unassembled WGS sequence"/>
</dbReference>
<keyword evidence="7" id="KW-1185">Reference proteome</keyword>
<dbReference type="PANTHER" id="PTHR46743">
    <property type="entry name" value="TEICHOIC ACIDS EXPORT ATP-BINDING PROTEIN TAGH"/>
    <property type="match status" value="1"/>
</dbReference>
<dbReference type="CDD" id="cd03220">
    <property type="entry name" value="ABC_KpsT_Wzt"/>
    <property type="match status" value="1"/>
</dbReference>
<evidence type="ECO:0000259" key="5">
    <source>
        <dbReference type="PROSITE" id="PS50893"/>
    </source>
</evidence>
<dbReference type="SMART" id="SM00382">
    <property type="entry name" value="AAA"/>
    <property type="match status" value="1"/>
</dbReference>
<evidence type="ECO:0000256" key="2">
    <source>
        <dbReference type="ARBA" id="ARBA00022448"/>
    </source>
</evidence>
<name>A0ABV4BGT3_9GAMM</name>
<comment type="similarity">
    <text evidence="1">Belongs to the ABC transporter superfamily.</text>
</comment>
<dbReference type="InterPro" id="IPR003593">
    <property type="entry name" value="AAA+_ATPase"/>
</dbReference>
<organism evidence="6 7">
    <name type="scientific">Thioalkalicoccus limnaeus</name>
    <dbReference type="NCBI Taxonomy" id="120681"/>
    <lineage>
        <taxon>Bacteria</taxon>
        <taxon>Pseudomonadati</taxon>
        <taxon>Pseudomonadota</taxon>
        <taxon>Gammaproteobacteria</taxon>
        <taxon>Chromatiales</taxon>
        <taxon>Chromatiaceae</taxon>
        <taxon>Thioalkalicoccus</taxon>
    </lineage>
</organism>
<dbReference type="CDD" id="cd10147">
    <property type="entry name" value="Wzt_C-like"/>
    <property type="match status" value="1"/>
</dbReference>
<dbReference type="PANTHER" id="PTHR46743:SF2">
    <property type="entry name" value="TEICHOIC ACIDS EXPORT ATP-BINDING PROTEIN TAGH"/>
    <property type="match status" value="1"/>
</dbReference>
<keyword evidence="3" id="KW-0547">Nucleotide-binding</keyword>
<dbReference type="Pfam" id="PF00005">
    <property type="entry name" value="ABC_tran"/>
    <property type="match status" value="1"/>
</dbReference>
<dbReference type="Pfam" id="PF14524">
    <property type="entry name" value="Wzt_C"/>
    <property type="match status" value="1"/>
</dbReference>
<comment type="caution">
    <text evidence="6">The sequence shown here is derived from an EMBL/GenBank/DDBJ whole genome shotgun (WGS) entry which is preliminary data.</text>
</comment>
<dbReference type="InterPro" id="IPR027417">
    <property type="entry name" value="P-loop_NTPase"/>
</dbReference>
<dbReference type="Gene3D" id="2.70.50.60">
    <property type="entry name" value="abc- transporter (atp binding component) like domain"/>
    <property type="match status" value="1"/>
</dbReference>
<gene>
    <name evidence="6" type="ORF">ABC977_09730</name>
</gene>
<proteinExistence type="inferred from homology"/>
<keyword evidence="4 6" id="KW-0067">ATP-binding</keyword>
<sequence>MTASDPGPPVQLAGAGKAYRVYRRPLDRVKEVFWRRPCHDPLWALRDVDLELTCGETFGLVGENGAGKSTLLKLVAGTLRPTVGRVRVAGRVAALLELGAGFHPDESGRENVLLMGALNKVPTRALDDYYRSVVDFSELPEAVLERPVKTYSSGMFMRLAFAAATAVEPDVLVIDEALSVGDMHFQKKSLDRIMYFRESGRTVLFCSHNLYQVRSLCGRAAWIHQGRVVALGATEEVVTAYEAHERARTERARVAAPASGAAWRPVAAASAPVRLVAVTIETPDGVNPTVIETFQPVRFVIEVDSHEPRPFHLGLAIRRNDQENVFGTATHFLHADASLQGVGRQVAALRIPAFPLLSGDYALNLYVLDDTGLQVLDMAEGILPFRVLHAGREFGLVHLPHEWELPS</sequence>
<evidence type="ECO:0000313" key="7">
    <source>
        <dbReference type="Proteomes" id="UP001564408"/>
    </source>
</evidence>
<dbReference type="GO" id="GO:0005524">
    <property type="term" value="F:ATP binding"/>
    <property type="evidence" value="ECO:0007669"/>
    <property type="project" value="UniProtKB-KW"/>
</dbReference>
<dbReference type="InterPro" id="IPR015860">
    <property type="entry name" value="ABC_transpr_TagH-like"/>
</dbReference>
<dbReference type="PROSITE" id="PS50893">
    <property type="entry name" value="ABC_TRANSPORTER_2"/>
    <property type="match status" value="1"/>
</dbReference>
<dbReference type="RefSeq" id="WP_369667070.1">
    <property type="nucleotide sequence ID" value="NZ_JBDKXB010000011.1"/>
</dbReference>
<dbReference type="SUPFAM" id="SSF52540">
    <property type="entry name" value="P-loop containing nucleoside triphosphate hydrolases"/>
    <property type="match status" value="1"/>
</dbReference>
<dbReference type="InterPro" id="IPR029439">
    <property type="entry name" value="Wzt_C"/>
</dbReference>
<evidence type="ECO:0000313" key="6">
    <source>
        <dbReference type="EMBL" id="MEY6432683.1"/>
    </source>
</evidence>
<accession>A0ABV4BGT3</accession>
<feature type="domain" description="ABC transporter" evidence="5">
    <location>
        <begin position="27"/>
        <end position="250"/>
    </location>
</feature>
<dbReference type="EMBL" id="JBDKXB010000011">
    <property type="protein sequence ID" value="MEY6432683.1"/>
    <property type="molecule type" value="Genomic_DNA"/>
</dbReference>
<dbReference type="InterPro" id="IPR050683">
    <property type="entry name" value="Bact_Polysacc_Export_ATP-bd"/>
</dbReference>
<dbReference type="Gene3D" id="3.40.50.300">
    <property type="entry name" value="P-loop containing nucleotide triphosphate hydrolases"/>
    <property type="match status" value="1"/>
</dbReference>
<dbReference type="PROSITE" id="PS00211">
    <property type="entry name" value="ABC_TRANSPORTER_1"/>
    <property type="match status" value="1"/>
</dbReference>
<keyword evidence="2" id="KW-0813">Transport</keyword>
<dbReference type="InterPro" id="IPR017871">
    <property type="entry name" value="ABC_transporter-like_CS"/>
</dbReference>
<evidence type="ECO:0000256" key="4">
    <source>
        <dbReference type="ARBA" id="ARBA00022840"/>
    </source>
</evidence>
<evidence type="ECO:0000256" key="1">
    <source>
        <dbReference type="ARBA" id="ARBA00005417"/>
    </source>
</evidence>
<dbReference type="InterPro" id="IPR003439">
    <property type="entry name" value="ABC_transporter-like_ATP-bd"/>
</dbReference>
<evidence type="ECO:0000256" key="3">
    <source>
        <dbReference type="ARBA" id="ARBA00022741"/>
    </source>
</evidence>
<reference evidence="6 7" key="1">
    <citation type="submission" date="2024-05" db="EMBL/GenBank/DDBJ databases">
        <title>Genome Sequence and Characterization of the New Strain Purple Sulfur Bacterium of Genus Thioalkalicoccus.</title>
        <authorList>
            <person name="Bryantseva I.A."/>
            <person name="Kyndt J.A."/>
            <person name="Imhoff J.F."/>
        </authorList>
    </citation>
    <scope>NUCLEOTIDE SEQUENCE [LARGE SCALE GENOMIC DNA]</scope>
    <source>
        <strain evidence="6 7">Um2</strain>
    </source>
</reference>
<protein>
    <submittedName>
        <fullName evidence="6">ABC transporter ATP-binding protein</fullName>
    </submittedName>
</protein>